<keyword evidence="9" id="KW-0067">ATP-binding</keyword>
<dbReference type="GO" id="GO:0061710">
    <property type="term" value="F:L-threonylcarbamoyladenylate synthase"/>
    <property type="evidence" value="ECO:0007669"/>
    <property type="project" value="UniProtKB-EC"/>
</dbReference>
<evidence type="ECO:0000256" key="8">
    <source>
        <dbReference type="ARBA" id="ARBA00022741"/>
    </source>
</evidence>
<evidence type="ECO:0000259" key="12">
    <source>
        <dbReference type="PROSITE" id="PS51163"/>
    </source>
</evidence>
<keyword evidence="5" id="KW-0808">Transferase</keyword>
<dbReference type="SUPFAM" id="SSF55821">
    <property type="entry name" value="YrdC/RibB"/>
    <property type="match status" value="1"/>
</dbReference>
<evidence type="ECO:0000256" key="2">
    <source>
        <dbReference type="ARBA" id="ARBA00007663"/>
    </source>
</evidence>
<comment type="catalytic activity">
    <reaction evidence="11">
        <text>L-threonine + hydrogencarbonate + ATP = L-threonylcarbamoyladenylate + diphosphate + H2O</text>
        <dbReference type="Rhea" id="RHEA:36407"/>
        <dbReference type="ChEBI" id="CHEBI:15377"/>
        <dbReference type="ChEBI" id="CHEBI:17544"/>
        <dbReference type="ChEBI" id="CHEBI:30616"/>
        <dbReference type="ChEBI" id="CHEBI:33019"/>
        <dbReference type="ChEBI" id="CHEBI:57926"/>
        <dbReference type="ChEBI" id="CHEBI:73682"/>
        <dbReference type="EC" id="2.7.7.87"/>
    </reaction>
</comment>
<reference evidence="13 14" key="1">
    <citation type="submission" date="2019-02" db="EMBL/GenBank/DDBJ databases">
        <title>Prokaryotic population dynamics and viral predation in marine succession experiment using metagenomics: the confinement effect.</title>
        <authorList>
            <person name="Haro-Moreno J.M."/>
            <person name="Rodriguez-Valera F."/>
            <person name="Lopez-Perez M."/>
        </authorList>
    </citation>
    <scope>NUCLEOTIDE SEQUENCE [LARGE SCALE GENOMIC DNA]</scope>
    <source>
        <strain evidence="13">MED-G168</strain>
    </source>
</reference>
<evidence type="ECO:0000256" key="3">
    <source>
        <dbReference type="ARBA" id="ARBA00012584"/>
    </source>
</evidence>
<evidence type="ECO:0000256" key="9">
    <source>
        <dbReference type="ARBA" id="ARBA00022840"/>
    </source>
</evidence>
<evidence type="ECO:0000256" key="4">
    <source>
        <dbReference type="ARBA" id="ARBA00022490"/>
    </source>
</evidence>
<accession>A0A520LRI1</accession>
<dbReference type="Gene3D" id="3.90.870.10">
    <property type="entry name" value="DHBP synthase"/>
    <property type="match status" value="1"/>
</dbReference>
<dbReference type="InterPro" id="IPR050156">
    <property type="entry name" value="TC-AMP_synthase_SUA5"/>
</dbReference>
<dbReference type="Proteomes" id="UP000319023">
    <property type="component" value="Unassembled WGS sequence"/>
</dbReference>
<dbReference type="AlphaFoldDB" id="A0A520LRI1"/>
<keyword evidence="7" id="KW-0548">Nucleotidyltransferase</keyword>
<feature type="domain" description="YrdC-like" evidence="12">
    <location>
        <begin position="4"/>
        <end position="185"/>
    </location>
</feature>
<dbReference type="InterPro" id="IPR006070">
    <property type="entry name" value="Sua5-like_dom"/>
</dbReference>
<gene>
    <name evidence="13" type="ORF">EVB01_02385</name>
</gene>
<dbReference type="GO" id="GO:0003725">
    <property type="term" value="F:double-stranded RNA binding"/>
    <property type="evidence" value="ECO:0007669"/>
    <property type="project" value="InterPro"/>
</dbReference>
<dbReference type="PANTHER" id="PTHR17490">
    <property type="entry name" value="SUA5"/>
    <property type="match status" value="1"/>
</dbReference>
<keyword evidence="6" id="KW-0819">tRNA processing</keyword>
<keyword evidence="8" id="KW-0547">Nucleotide-binding</keyword>
<dbReference type="EMBL" id="SHBN01000039">
    <property type="protein sequence ID" value="RZO11607.1"/>
    <property type="molecule type" value="Genomic_DNA"/>
</dbReference>
<evidence type="ECO:0000256" key="6">
    <source>
        <dbReference type="ARBA" id="ARBA00022694"/>
    </source>
</evidence>
<dbReference type="GO" id="GO:0005524">
    <property type="term" value="F:ATP binding"/>
    <property type="evidence" value="ECO:0007669"/>
    <property type="project" value="UniProtKB-KW"/>
</dbReference>
<comment type="subcellular location">
    <subcellularLocation>
        <location evidence="1">Cytoplasm</location>
    </subcellularLocation>
</comment>
<dbReference type="GO" id="GO:0000049">
    <property type="term" value="F:tRNA binding"/>
    <property type="evidence" value="ECO:0007669"/>
    <property type="project" value="TreeGrafter"/>
</dbReference>
<dbReference type="PANTHER" id="PTHR17490:SF16">
    <property type="entry name" value="THREONYLCARBAMOYL-AMP SYNTHASE"/>
    <property type="match status" value="1"/>
</dbReference>
<comment type="caution">
    <text evidence="13">The sequence shown here is derived from an EMBL/GenBank/DDBJ whole genome shotgun (WGS) entry which is preliminary data.</text>
</comment>
<evidence type="ECO:0000256" key="7">
    <source>
        <dbReference type="ARBA" id="ARBA00022695"/>
    </source>
</evidence>
<organism evidence="13 14">
    <name type="scientific">SAR86 cluster bacterium</name>
    <dbReference type="NCBI Taxonomy" id="2030880"/>
    <lineage>
        <taxon>Bacteria</taxon>
        <taxon>Pseudomonadati</taxon>
        <taxon>Pseudomonadota</taxon>
        <taxon>Gammaproteobacteria</taxon>
        <taxon>SAR86 cluster</taxon>
    </lineage>
</organism>
<name>A0A520LRI1_9GAMM</name>
<proteinExistence type="inferred from homology"/>
<evidence type="ECO:0000313" key="13">
    <source>
        <dbReference type="EMBL" id="RZO11607.1"/>
    </source>
</evidence>
<dbReference type="PROSITE" id="PS51163">
    <property type="entry name" value="YRDC"/>
    <property type="match status" value="1"/>
</dbReference>
<comment type="similarity">
    <text evidence="2">Belongs to the SUA5 family.</text>
</comment>
<sequence length="185" mass="20464">MREFSSPADASNWLKEGKILIHPTEGVWGLGCDASNSSACKKISYLKKRSDNKNFILLAPSISFALEFSDELEVSQIEFLESVWPGHVTVIMRANDSLSLSINDIDNTIAIRVSDHLPIINLLNSFNGLMVSTSANISNFPTSNSLDEVKKIFDDPDVAVYAHDNGDALKPSSIIDLKTMEYIRE</sequence>
<keyword evidence="4" id="KW-0963">Cytoplasm</keyword>
<dbReference type="Pfam" id="PF01300">
    <property type="entry name" value="Sua5_yciO_yrdC"/>
    <property type="match status" value="1"/>
</dbReference>
<evidence type="ECO:0000256" key="11">
    <source>
        <dbReference type="ARBA" id="ARBA00048366"/>
    </source>
</evidence>
<evidence type="ECO:0000256" key="10">
    <source>
        <dbReference type="ARBA" id="ARBA00029774"/>
    </source>
</evidence>
<dbReference type="GO" id="GO:0005737">
    <property type="term" value="C:cytoplasm"/>
    <property type="evidence" value="ECO:0007669"/>
    <property type="project" value="UniProtKB-SubCell"/>
</dbReference>
<dbReference type="GO" id="GO:0008033">
    <property type="term" value="P:tRNA processing"/>
    <property type="evidence" value="ECO:0007669"/>
    <property type="project" value="UniProtKB-KW"/>
</dbReference>
<dbReference type="GO" id="GO:0006450">
    <property type="term" value="P:regulation of translational fidelity"/>
    <property type="evidence" value="ECO:0007669"/>
    <property type="project" value="TreeGrafter"/>
</dbReference>
<evidence type="ECO:0000256" key="5">
    <source>
        <dbReference type="ARBA" id="ARBA00022679"/>
    </source>
</evidence>
<dbReference type="InterPro" id="IPR017945">
    <property type="entry name" value="DHBP_synth_RibB-like_a/b_dom"/>
</dbReference>
<dbReference type="EC" id="2.7.7.87" evidence="3"/>
<evidence type="ECO:0000313" key="14">
    <source>
        <dbReference type="Proteomes" id="UP000319023"/>
    </source>
</evidence>
<protein>
    <recommendedName>
        <fullName evidence="10">L-threonylcarbamoyladenylate synthase</fullName>
        <ecNumber evidence="3">2.7.7.87</ecNumber>
    </recommendedName>
    <alternativeName>
        <fullName evidence="10">L-threonylcarbamoyladenylate synthase</fullName>
    </alternativeName>
</protein>
<evidence type="ECO:0000256" key="1">
    <source>
        <dbReference type="ARBA" id="ARBA00004496"/>
    </source>
</evidence>